<evidence type="ECO:0000259" key="4">
    <source>
        <dbReference type="PROSITE" id="PS50949"/>
    </source>
</evidence>
<dbReference type="SMART" id="SM00895">
    <property type="entry name" value="FCD"/>
    <property type="match status" value="1"/>
</dbReference>
<gene>
    <name evidence="5" type="ORF">GCM10023321_23510</name>
</gene>
<evidence type="ECO:0000256" key="3">
    <source>
        <dbReference type="ARBA" id="ARBA00023163"/>
    </source>
</evidence>
<evidence type="ECO:0000256" key="2">
    <source>
        <dbReference type="ARBA" id="ARBA00023125"/>
    </source>
</evidence>
<dbReference type="PANTHER" id="PTHR43537">
    <property type="entry name" value="TRANSCRIPTIONAL REGULATOR, GNTR FAMILY"/>
    <property type="match status" value="1"/>
</dbReference>
<dbReference type="InterPro" id="IPR036390">
    <property type="entry name" value="WH_DNA-bd_sf"/>
</dbReference>
<dbReference type="PANTHER" id="PTHR43537:SF5">
    <property type="entry name" value="UXU OPERON TRANSCRIPTIONAL REGULATOR"/>
    <property type="match status" value="1"/>
</dbReference>
<evidence type="ECO:0000313" key="6">
    <source>
        <dbReference type="Proteomes" id="UP001428817"/>
    </source>
</evidence>
<dbReference type="Proteomes" id="UP001428817">
    <property type="component" value="Unassembled WGS sequence"/>
</dbReference>
<dbReference type="InterPro" id="IPR008920">
    <property type="entry name" value="TF_FadR/GntR_C"/>
</dbReference>
<feature type="domain" description="HTH gntR-type" evidence="4">
    <location>
        <begin position="16"/>
        <end position="86"/>
    </location>
</feature>
<evidence type="ECO:0000256" key="1">
    <source>
        <dbReference type="ARBA" id="ARBA00023015"/>
    </source>
</evidence>
<protein>
    <submittedName>
        <fullName evidence="5">FadR/GntR family transcriptional regulator</fullName>
    </submittedName>
</protein>
<proteinExistence type="predicted"/>
<sequence length="254" mass="27966">MSEPAATEAPEELPTPKAAEQVAALLRRQIVAGERAEGELLPPELRLMTELGVSRPTLRQALRILENERLVRIHRGRNGGARVSRPSVRTAERHLNNLLLYQGATLDDVHTARLLLEPAAVARLAGTVSAEGIASLRESVAANLATTDAGETRRIGSEFHIRLVELTGNRSLVLFARLISGLLDGALARHESERLKQREPSRSGELIADHSRIIDLIEAGAAREAARHWREHLEAVHRQLRKTINTDLVLDLEA</sequence>
<keyword evidence="3" id="KW-0804">Transcription</keyword>
<dbReference type="Pfam" id="PF00392">
    <property type="entry name" value="GntR"/>
    <property type="match status" value="1"/>
</dbReference>
<dbReference type="CDD" id="cd07377">
    <property type="entry name" value="WHTH_GntR"/>
    <property type="match status" value="1"/>
</dbReference>
<dbReference type="SMART" id="SM00345">
    <property type="entry name" value="HTH_GNTR"/>
    <property type="match status" value="1"/>
</dbReference>
<keyword evidence="2" id="KW-0238">DNA-binding</keyword>
<dbReference type="SUPFAM" id="SSF46785">
    <property type="entry name" value="Winged helix' DNA-binding domain"/>
    <property type="match status" value="1"/>
</dbReference>
<dbReference type="RefSeq" id="WP_185061811.1">
    <property type="nucleotide sequence ID" value="NZ_BAABJP010000008.1"/>
</dbReference>
<dbReference type="InterPro" id="IPR011711">
    <property type="entry name" value="GntR_C"/>
</dbReference>
<dbReference type="InterPro" id="IPR000524">
    <property type="entry name" value="Tscrpt_reg_HTH_GntR"/>
</dbReference>
<keyword evidence="6" id="KW-1185">Reference proteome</keyword>
<comment type="caution">
    <text evidence="5">The sequence shown here is derived from an EMBL/GenBank/DDBJ whole genome shotgun (WGS) entry which is preliminary data.</text>
</comment>
<evidence type="ECO:0000313" key="5">
    <source>
        <dbReference type="EMBL" id="GAA5153367.1"/>
    </source>
</evidence>
<dbReference type="EMBL" id="BAABJP010000008">
    <property type="protein sequence ID" value="GAA5153367.1"/>
    <property type="molecule type" value="Genomic_DNA"/>
</dbReference>
<keyword evidence="1" id="KW-0805">Transcription regulation</keyword>
<dbReference type="PROSITE" id="PS50949">
    <property type="entry name" value="HTH_GNTR"/>
    <property type="match status" value="1"/>
</dbReference>
<reference evidence="6" key="1">
    <citation type="journal article" date="2019" name="Int. J. Syst. Evol. Microbiol.">
        <title>The Global Catalogue of Microorganisms (GCM) 10K type strain sequencing project: providing services to taxonomists for standard genome sequencing and annotation.</title>
        <authorList>
            <consortium name="The Broad Institute Genomics Platform"/>
            <consortium name="The Broad Institute Genome Sequencing Center for Infectious Disease"/>
            <person name="Wu L."/>
            <person name="Ma J."/>
        </authorList>
    </citation>
    <scope>NUCLEOTIDE SEQUENCE [LARGE SCALE GENOMIC DNA]</scope>
    <source>
        <strain evidence="6">JCM 18303</strain>
    </source>
</reference>
<accession>A0ABP9PY30</accession>
<name>A0ABP9PY30_9PSEU</name>
<dbReference type="Gene3D" id="1.10.10.10">
    <property type="entry name" value="Winged helix-like DNA-binding domain superfamily/Winged helix DNA-binding domain"/>
    <property type="match status" value="1"/>
</dbReference>
<dbReference type="InterPro" id="IPR036388">
    <property type="entry name" value="WH-like_DNA-bd_sf"/>
</dbReference>
<organism evidence="5 6">
    <name type="scientific">Pseudonocardia eucalypti</name>
    <dbReference type="NCBI Taxonomy" id="648755"/>
    <lineage>
        <taxon>Bacteria</taxon>
        <taxon>Bacillati</taxon>
        <taxon>Actinomycetota</taxon>
        <taxon>Actinomycetes</taxon>
        <taxon>Pseudonocardiales</taxon>
        <taxon>Pseudonocardiaceae</taxon>
        <taxon>Pseudonocardia</taxon>
    </lineage>
</organism>
<dbReference type="Gene3D" id="1.20.120.530">
    <property type="entry name" value="GntR ligand-binding domain-like"/>
    <property type="match status" value="1"/>
</dbReference>
<dbReference type="Pfam" id="PF07729">
    <property type="entry name" value="FCD"/>
    <property type="match status" value="1"/>
</dbReference>
<dbReference type="PRINTS" id="PR00035">
    <property type="entry name" value="HTHGNTR"/>
</dbReference>
<dbReference type="SUPFAM" id="SSF48008">
    <property type="entry name" value="GntR ligand-binding domain-like"/>
    <property type="match status" value="1"/>
</dbReference>